<feature type="region of interest" description="Disordered" evidence="8">
    <location>
        <begin position="56"/>
        <end position="77"/>
    </location>
</feature>
<keyword evidence="10" id="KW-0282">Flagellum</keyword>
<reference evidence="10 11" key="1">
    <citation type="submission" date="2023-11" db="EMBL/GenBank/DDBJ databases">
        <title>A Novel Polar Bacteriovorax (B. antarcticus) Isolated from the Biocrust in Antarctica.</title>
        <authorList>
            <person name="Mun W."/>
            <person name="Choi S.Y."/>
            <person name="Mitchell R.J."/>
        </authorList>
    </citation>
    <scope>NUCLEOTIDE SEQUENCE [LARGE SCALE GENOMIC DNA]</scope>
    <source>
        <strain evidence="10 11">PP10</strain>
    </source>
</reference>
<evidence type="ECO:0000256" key="1">
    <source>
        <dbReference type="ARBA" id="ARBA00002591"/>
    </source>
</evidence>
<keyword evidence="10" id="KW-0966">Cell projection</keyword>
<evidence type="ECO:0000256" key="5">
    <source>
        <dbReference type="ARBA" id="ARBA00022729"/>
    </source>
</evidence>
<evidence type="ECO:0000256" key="3">
    <source>
        <dbReference type="ARBA" id="ARBA00004370"/>
    </source>
</evidence>
<comment type="caution">
    <text evidence="10">The sequence shown here is derived from an EMBL/GenBank/DDBJ whole genome shotgun (WGS) entry which is preliminary data.</text>
</comment>
<dbReference type="InterPro" id="IPR000527">
    <property type="entry name" value="Flag_Lring"/>
</dbReference>
<keyword evidence="7" id="KW-0975">Bacterial flagellum</keyword>
<comment type="function">
    <text evidence="1">Assembles around the rod to form the L-ring and probably protects the motor/basal body from shearing forces during rotation.</text>
</comment>
<accession>A0ABU5VPN6</accession>
<dbReference type="PROSITE" id="PS51257">
    <property type="entry name" value="PROKAR_LIPOPROTEIN"/>
    <property type="match status" value="1"/>
</dbReference>
<gene>
    <name evidence="10" type="ORF">SHI21_01705</name>
</gene>
<evidence type="ECO:0000313" key="10">
    <source>
        <dbReference type="EMBL" id="MEA9354897.1"/>
    </source>
</evidence>
<comment type="similarity">
    <text evidence="4">Belongs to the FlgH family.</text>
</comment>
<comment type="subcellular location">
    <subcellularLocation>
        <location evidence="2">Bacterial flagellum basal body</location>
    </subcellularLocation>
    <subcellularLocation>
        <location evidence="3">Membrane</location>
    </subcellularLocation>
</comment>
<dbReference type="RefSeq" id="WP_323574390.1">
    <property type="nucleotide sequence ID" value="NZ_JAYGJQ010000001.1"/>
</dbReference>
<feature type="signal peptide" evidence="9">
    <location>
        <begin position="1"/>
        <end position="22"/>
    </location>
</feature>
<keyword evidence="10" id="KW-0969">Cilium</keyword>
<feature type="chain" id="PRO_5047102154" evidence="9">
    <location>
        <begin position="23"/>
        <end position="261"/>
    </location>
</feature>
<dbReference type="Pfam" id="PF02107">
    <property type="entry name" value="FlgH"/>
    <property type="match status" value="1"/>
</dbReference>
<name>A0ABU5VPN6_9BACT</name>
<keyword evidence="11" id="KW-1185">Reference proteome</keyword>
<evidence type="ECO:0000256" key="7">
    <source>
        <dbReference type="ARBA" id="ARBA00023143"/>
    </source>
</evidence>
<proteinExistence type="inferred from homology"/>
<dbReference type="Proteomes" id="UP001302274">
    <property type="component" value="Unassembled WGS sequence"/>
</dbReference>
<protein>
    <submittedName>
        <fullName evidence="10">Flagellar basal body L-ring protein FlgH</fullName>
    </submittedName>
</protein>
<evidence type="ECO:0000256" key="9">
    <source>
        <dbReference type="SAM" id="SignalP"/>
    </source>
</evidence>
<evidence type="ECO:0000256" key="4">
    <source>
        <dbReference type="ARBA" id="ARBA00006929"/>
    </source>
</evidence>
<keyword evidence="6" id="KW-0472">Membrane</keyword>
<organism evidence="10 11">
    <name type="scientific">Bacteriovorax antarcticus</name>
    <dbReference type="NCBI Taxonomy" id="3088717"/>
    <lineage>
        <taxon>Bacteria</taxon>
        <taxon>Pseudomonadati</taxon>
        <taxon>Bdellovibrionota</taxon>
        <taxon>Bacteriovoracia</taxon>
        <taxon>Bacteriovoracales</taxon>
        <taxon>Bacteriovoracaceae</taxon>
        <taxon>Bacteriovorax</taxon>
    </lineage>
</organism>
<dbReference type="EMBL" id="JAYGJQ010000001">
    <property type="protein sequence ID" value="MEA9354897.1"/>
    <property type="molecule type" value="Genomic_DNA"/>
</dbReference>
<evidence type="ECO:0000313" key="11">
    <source>
        <dbReference type="Proteomes" id="UP001302274"/>
    </source>
</evidence>
<keyword evidence="5 9" id="KW-0732">Signal</keyword>
<evidence type="ECO:0000256" key="6">
    <source>
        <dbReference type="ARBA" id="ARBA00023136"/>
    </source>
</evidence>
<evidence type="ECO:0000256" key="8">
    <source>
        <dbReference type="SAM" id="MobiDB-lite"/>
    </source>
</evidence>
<sequence length="261" mass="28684">MKFTSLILMSSLTLLTSCGSFVDNMYKDLDRQERVAADAEEDNQVYPDQFDQYRKNTKRRTSSVYNKPGRDRGEVSTNTQKMVNPEVKRQYQDERVALKRTTASDLTDTGNDGSLWGGGDANAFLFSTSKSKSSGDIIQINVLTKLRNEITLELKRAFPENPYENSGKAPASVATPAAAAPGAPAAATAAADSSADTDKISGVVVEEINREHLLIKGRKNVLFKNRKRMVEVQALVSRKDIQDNDSVSSDAILESNVTVVR</sequence>
<evidence type="ECO:0000256" key="2">
    <source>
        <dbReference type="ARBA" id="ARBA00004117"/>
    </source>
</evidence>